<dbReference type="Gene3D" id="3.40.50.10070">
    <property type="entry name" value="TolB, N-terminal domain"/>
    <property type="match status" value="1"/>
</dbReference>
<name>A0A1E2UV59_9GAMM</name>
<dbReference type="PANTHER" id="PTHR12558">
    <property type="entry name" value="CELL DIVISION CYCLE 16,23,27"/>
    <property type="match status" value="1"/>
</dbReference>
<dbReference type="InterPro" id="IPR013105">
    <property type="entry name" value="TPR_2"/>
</dbReference>
<dbReference type="PANTHER" id="PTHR12558:SF33">
    <property type="entry name" value="BLL7664 PROTEIN"/>
    <property type="match status" value="1"/>
</dbReference>
<dbReference type="EMBL" id="LVJZ01000003">
    <property type="protein sequence ID" value="ODB98643.1"/>
    <property type="molecule type" value="Genomic_DNA"/>
</dbReference>
<dbReference type="Pfam" id="PF07719">
    <property type="entry name" value="TPR_2"/>
    <property type="match status" value="1"/>
</dbReference>
<dbReference type="InterPro" id="IPR011990">
    <property type="entry name" value="TPR-like_helical_dom_sf"/>
</dbReference>
<dbReference type="SMART" id="SM00028">
    <property type="entry name" value="TPR"/>
    <property type="match status" value="4"/>
</dbReference>
<dbReference type="PROSITE" id="PS50005">
    <property type="entry name" value="TPR"/>
    <property type="match status" value="1"/>
</dbReference>
<dbReference type="STRING" id="1818881.A3196_14015"/>
<feature type="repeat" description="TPR" evidence="3">
    <location>
        <begin position="245"/>
        <end position="278"/>
    </location>
</feature>
<evidence type="ECO:0000256" key="1">
    <source>
        <dbReference type="ARBA" id="ARBA00022737"/>
    </source>
</evidence>
<comment type="caution">
    <text evidence="4">The sequence shown here is derived from an EMBL/GenBank/DDBJ whole genome shotgun (WGS) entry which is preliminary data.</text>
</comment>
<sequence length="341" mass="39194">MAIINPSVSNAVPIAARYQVYGNVQQSGGLIGVHIRLVDTASQRQLWSQRYERALDDIFQVQRSISRDVVDQLAIQVSTADLERLASRYTPNLLAYEDFLKGQAELLLRDRDANSRARRWYRQAIEHDPNFARAYAGLALSYAADFRNHWAQDGGKALQKAQEMAQTGAQIDQDIAEVHWVLGYVTAQHRQHEVALIHLRRALEVDQSYADAYALIGGINTYLGRPELSIDQLRTALRLNQNAGYLYYLLLGRAYYFMGRYEQALINLRESLARNPTNLETHIYLLATAFAQQDTDTVDWEIEEIRMIEPGFKVNTWLETYPMTDERQRKELEDILIRVES</sequence>
<dbReference type="Gene3D" id="1.25.40.10">
    <property type="entry name" value="Tetratricopeptide repeat domain"/>
    <property type="match status" value="2"/>
</dbReference>
<accession>A0A1E2UV59</accession>
<evidence type="ECO:0000256" key="3">
    <source>
        <dbReference type="PROSITE-ProRule" id="PRU00339"/>
    </source>
</evidence>
<proteinExistence type="predicted"/>
<keyword evidence="1" id="KW-0677">Repeat</keyword>
<gene>
    <name evidence="4" type="ORF">A3196_14015</name>
</gene>
<dbReference type="InterPro" id="IPR019734">
    <property type="entry name" value="TPR_rpt"/>
</dbReference>
<protein>
    <submittedName>
        <fullName evidence="4">Uncharacterized protein</fullName>
    </submittedName>
</protein>
<evidence type="ECO:0000256" key="2">
    <source>
        <dbReference type="ARBA" id="ARBA00022803"/>
    </source>
</evidence>
<keyword evidence="2 3" id="KW-0802">TPR repeat</keyword>
<dbReference type="SUPFAM" id="SSF48452">
    <property type="entry name" value="TPR-like"/>
    <property type="match status" value="1"/>
</dbReference>
<reference evidence="4 5" key="1">
    <citation type="submission" date="2016-03" db="EMBL/GenBank/DDBJ databases">
        <title>Chemosynthetic sulphur-oxidizing symbionts of marine invertebrate animals are capable of nitrogen fixation.</title>
        <authorList>
            <person name="Petersen J.M."/>
            <person name="Kemper A."/>
            <person name="Gruber-Vodicka H."/>
            <person name="Cardini U."/>
            <person name="Geest Mvander."/>
            <person name="Kleiner M."/>
            <person name="Bulgheresi S."/>
            <person name="Fussmann M."/>
            <person name="Herbold C."/>
            <person name="Seah B.K.B."/>
            <person name="Antony C.Paul."/>
            <person name="Liu D."/>
            <person name="Belitz A."/>
            <person name="Weber M."/>
        </authorList>
    </citation>
    <scope>NUCLEOTIDE SEQUENCE [LARGE SCALE GENOMIC DNA]</scope>
    <source>
        <strain evidence="4">G_D</strain>
    </source>
</reference>
<evidence type="ECO:0000313" key="5">
    <source>
        <dbReference type="Proteomes" id="UP000094849"/>
    </source>
</evidence>
<keyword evidence="5" id="KW-1185">Reference proteome</keyword>
<dbReference type="AlphaFoldDB" id="A0A1E2UV59"/>
<dbReference type="Pfam" id="PF13181">
    <property type="entry name" value="TPR_8"/>
    <property type="match status" value="1"/>
</dbReference>
<dbReference type="Proteomes" id="UP000094849">
    <property type="component" value="Unassembled WGS sequence"/>
</dbReference>
<evidence type="ECO:0000313" key="4">
    <source>
        <dbReference type="EMBL" id="ODB98643.1"/>
    </source>
</evidence>
<organism evidence="4 5">
    <name type="scientific">Candidatus Thiodiazotropha endoloripes</name>
    <dbReference type="NCBI Taxonomy" id="1818881"/>
    <lineage>
        <taxon>Bacteria</taxon>
        <taxon>Pseudomonadati</taxon>
        <taxon>Pseudomonadota</taxon>
        <taxon>Gammaproteobacteria</taxon>
        <taxon>Chromatiales</taxon>
        <taxon>Sedimenticolaceae</taxon>
        <taxon>Candidatus Thiodiazotropha</taxon>
    </lineage>
</organism>